<sequence length="57" mass="6354">MIGRRPRPTMSPTTRIAAMRKSSAVKSSFGWTKPRRWWGTPAHSSGVTLLVITCRPS</sequence>
<dbReference type="AlphaFoldDB" id="A0A2I0W2R0"/>
<evidence type="ECO:0000313" key="1">
    <source>
        <dbReference type="EMBL" id="PKU69944.1"/>
    </source>
</evidence>
<organism evidence="1 2">
    <name type="scientific">Dendrobium catenatum</name>
    <dbReference type="NCBI Taxonomy" id="906689"/>
    <lineage>
        <taxon>Eukaryota</taxon>
        <taxon>Viridiplantae</taxon>
        <taxon>Streptophyta</taxon>
        <taxon>Embryophyta</taxon>
        <taxon>Tracheophyta</taxon>
        <taxon>Spermatophyta</taxon>
        <taxon>Magnoliopsida</taxon>
        <taxon>Liliopsida</taxon>
        <taxon>Asparagales</taxon>
        <taxon>Orchidaceae</taxon>
        <taxon>Epidendroideae</taxon>
        <taxon>Malaxideae</taxon>
        <taxon>Dendrobiinae</taxon>
        <taxon>Dendrobium</taxon>
    </lineage>
</organism>
<evidence type="ECO:0000313" key="2">
    <source>
        <dbReference type="Proteomes" id="UP000233837"/>
    </source>
</evidence>
<name>A0A2I0W2R0_9ASPA</name>
<gene>
    <name evidence="1" type="ORF">MA16_Dca017217</name>
</gene>
<reference evidence="1 2" key="2">
    <citation type="journal article" date="2017" name="Nature">
        <title>The Apostasia genome and the evolution of orchids.</title>
        <authorList>
            <person name="Zhang G.Q."/>
            <person name="Liu K.W."/>
            <person name="Li Z."/>
            <person name="Lohaus R."/>
            <person name="Hsiao Y.Y."/>
            <person name="Niu S.C."/>
            <person name="Wang J.Y."/>
            <person name="Lin Y.C."/>
            <person name="Xu Q."/>
            <person name="Chen L.J."/>
            <person name="Yoshida K."/>
            <person name="Fujiwara S."/>
            <person name="Wang Z.W."/>
            <person name="Zhang Y.Q."/>
            <person name="Mitsuda N."/>
            <person name="Wang M."/>
            <person name="Liu G.H."/>
            <person name="Pecoraro L."/>
            <person name="Huang H.X."/>
            <person name="Xiao X.J."/>
            <person name="Lin M."/>
            <person name="Wu X.Y."/>
            <person name="Wu W.L."/>
            <person name="Chen Y.Y."/>
            <person name="Chang S.B."/>
            <person name="Sakamoto S."/>
            <person name="Ohme-Takagi M."/>
            <person name="Yagi M."/>
            <person name="Zeng S.J."/>
            <person name="Shen C.Y."/>
            <person name="Yeh C.M."/>
            <person name="Luo Y.B."/>
            <person name="Tsai W.C."/>
            <person name="Van de Peer Y."/>
            <person name="Liu Z.J."/>
        </authorList>
    </citation>
    <scope>NUCLEOTIDE SEQUENCE [LARGE SCALE GENOMIC DNA]</scope>
    <source>
        <tissue evidence="1">The whole plant</tissue>
    </source>
</reference>
<protein>
    <submittedName>
        <fullName evidence="1">Uncharacterized protein</fullName>
    </submittedName>
</protein>
<dbReference type="EMBL" id="KZ502978">
    <property type="protein sequence ID" value="PKU69944.1"/>
    <property type="molecule type" value="Genomic_DNA"/>
</dbReference>
<accession>A0A2I0W2R0</accession>
<keyword evidence="2" id="KW-1185">Reference proteome</keyword>
<dbReference type="Proteomes" id="UP000233837">
    <property type="component" value="Unassembled WGS sequence"/>
</dbReference>
<proteinExistence type="predicted"/>
<reference evidence="1 2" key="1">
    <citation type="journal article" date="2016" name="Sci. Rep.">
        <title>The Dendrobium catenatum Lindl. genome sequence provides insights into polysaccharide synthase, floral development and adaptive evolution.</title>
        <authorList>
            <person name="Zhang G.Q."/>
            <person name="Xu Q."/>
            <person name="Bian C."/>
            <person name="Tsai W.C."/>
            <person name="Yeh C.M."/>
            <person name="Liu K.W."/>
            <person name="Yoshida K."/>
            <person name="Zhang L.S."/>
            <person name="Chang S.B."/>
            <person name="Chen F."/>
            <person name="Shi Y."/>
            <person name="Su Y.Y."/>
            <person name="Zhang Y.Q."/>
            <person name="Chen L.J."/>
            <person name="Yin Y."/>
            <person name="Lin M."/>
            <person name="Huang H."/>
            <person name="Deng H."/>
            <person name="Wang Z.W."/>
            <person name="Zhu S.L."/>
            <person name="Zhao X."/>
            <person name="Deng C."/>
            <person name="Niu S.C."/>
            <person name="Huang J."/>
            <person name="Wang M."/>
            <person name="Liu G.H."/>
            <person name="Yang H.J."/>
            <person name="Xiao X.J."/>
            <person name="Hsiao Y.Y."/>
            <person name="Wu W.L."/>
            <person name="Chen Y.Y."/>
            <person name="Mitsuda N."/>
            <person name="Ohme-Takagi M."/>
            <person name="Luo Y.B."/>
            <person name="Van de Peer Y."/>
            <person name="Liu Z.J."/>
        </authorList>
    </citation>
    <scope>NUCLEOTIDE SEQUENCE [LARGE SCALE GENOMIC DNA]</scope>
    <source>
        <tissue evidence="1">The whole plant</tissue>
    </source>
</reference>